<proteinExistence type="predicted"/>
<accession>G2ZSE6</accession>
<name>G2ZSE6_9RALS</name>
<dbReference type="AlphaFoldDB" id="G2ZSE6"/>
<reference evidence="1" key="2">
    <citation type="submission" date="2011-04" db="EMBL/GenBank/DDBJ databases">
        <authorList>
            <person name="Genoscope - CEA"/>
        </authorList>
    </citation>
    <scope>NUCLEOTIDE SEQUENCE</scope>
    <source>
        <strain evidence="1">R229</strain>
    </source>
</reference>
<reference evidence="1" key="1">
    <citation type="journal article" date="2011" name="PLoS ONE">
        <title>Ralstonia syzygii, the Blood Disease Bacterium and some Asian R. solanacearum strains form a single genomic species despite divergent lifestyles.</title>
        <authorList>
            <person name="Remenant B."/>
            <person name="de Cambiaire J.C."/>
            <person name="Cellier G."/>
            <person name="Jacobs J.M."/>
            <person name="Mangenot S."/>
            <person name="Barbe V."/>
            <person name="Lajus A."/>
            <person name="Vallenet D."/>
            <person name="Medigue C."/>
            <person name="Fegan M."/>
            <person name="Allen C."/>
            <person name="Prior P."/>
        </authorList>
    </citation>
    <scope>NUCLEOTIDE SEQUENCE</scope>
    <source>
        <strain evidence="1">R229</strain>
    </source>
</reference>
<organism evidence="1">
    <name type="scientific">blood disease bacterium R229</name>
    <dbReference type="NCBI Taxonomy" id="741978"/>
    <lineage>
        <taxon>Bacteria</taxon>
        <taxon>Pseudomonadati</taxon>
        <taxon>Pseudomonadota</taxon>
        <taxon>Betaproteobacteria</taxon>
        <taxon>Burkholderiales</taxon>
        <taxon>Burkholderiaceae</taxon>
        <taxon>Ralstonia</taxon>
        <taxon>Ralstonia solanacearum species complex</taxon>
    </lineage>
</organism>
<protein>
    <submittedName>
        <fullName evidence="1">Uncharacterized protein</fullName>
    </submittedName>
</protein>
<sequence length="21" mass="2437">MQTCIVHLIRNSLEYASWQGS</sequence>
<evidence type="ECO:0000313" key="1">
    <source>
        <dbReference type="EMBL" id="CCA81959.1"/>
    </source>
</evidence>
<dbReference type="EMBL" id="FR854073">
    <property type="protein sequence ID" value="CCA81959.1"/>
    <property type="molecule type" value="Genomic_DNA"/>
</dbReference>
<gene>
    <name evidence="1" type="ORF">BDB_170053</name>
</gene>